<dbReference type="SUPFAM" id="SSF103473">
    <property type="entry name" value="MFS general substrate transporter"/>
    <property type="match status" value="1"/>
</dbReference>
<name>A0A8K0NN01_9TREE</name>
<dbReference type="GO" id="GO:0005351">
    <property type="term" value="F:carbohydrate:proton symporter activity"/>
    <property type="evidence" value="ECO:0007669"/>
    <property type="project" value="TreeGrafter"/>
</dbReference>
<proteinExistence type="inferred from homology"/>
<evidence type="ECO:0000256" key="2">
    <source>
        <dbReference type="ARBA" id="ARBA00010992"/>
    </source>
</evidence>
<dbReference type="PRINTS" id="PR00171">
    <property type="entry name" value="SUGRTRNSPORT"/>
</dbReference>
<reference evidence="11" key="1">
    <citation type="submission" date="2020-04" db="EMBL/GenBank/DDBJ databases">
        <title>Analysis of mating type loci in Filobasidium floriforme.</title>
        <authorList>
            <person name="Nowrousian M."/>
        </authorList>
    </citation>
    <scope>NUCLEOTIDE SEQUENCE</scope>
    <source>
        <strain evidence="11">CBS 6242</strain>
    </source>
</reference>
<evidence type="ECO:0000256" key="9">
    <source>
        <dbReference type="SAM" id="Phobius"/>
    </source>
</evidence>
<evidence type="ECO:0000259" key="10">
    <source>
        <dbReference type="PROSITE" id="PS50850"/>
    </source>
</evidence>
<evidence type="ECO:0000256" key="5">
    <source>
        <dbReference type="ARBA" id="ARBA00022989"/>
    </source>
</evidence>
<dbReference type="InterPro" id="IPR005828">
    <property type="entry name" value="MFS_sugar_transport-like"/>
</dbReference>
<dbReference type="Proteomes" id="UP000812966">
    <property type="component" value="Unassembled WGS sequence"/>
</dbReference>
<feature type="transmembrane region" description="Helical" evidence="9">
    <location>
        <begin position="305"/>
        <end position="323"/>
    </location>
</feature>
<dbReference type="InterPro" id="IPR005829">
    <property type="entry name" value="Sugar_transporter_CS"/>
</dbReference>
<protein>
    <recommendedName>
        <fullName evidence="10">Major facilitator superfamily (MFS) profile domain-containing protein</fullName>
    </recommendedName>
</protein>
<feature type="domain" description="Major facilitator superfamily (MFS) profile" evidence="10">
    <location>
        <begin position="12"/>
        <end position="458"/>
    </location>
</feature>
<evidence type="ECO:0000256" key="3">
    <source>
        <dbReference type="ARBA" id="ARBA00022448"/>
    </source>
</evidence>
<keyword evidence="3 8" id="KW-0813">Transport</keyword>
<evidence type="ECO:0000256" key="1">
    <source>
        <dbReference type="ARBA" id="ARBA00004141"/>
    </source>
</evidence>
<organism evidence="11 12">
    <name type="scientific">Filobasidium floriforme</name>
    <dbReference type="NCBI Taxonomy" id="5210"/>
    <lineage>
        <taxon>Eukaryota</taxon>
        <taxon>Fungi</taxon>
        <taxon>Dikarya</taxon>
        <taxon>Basidiomycota</taxon>
        <taxon>Agaricomycotina</taxon>
        <taxon>Tremellomycetes</taxon>
        <taxon>Filobasidiales</taxon>
        <taxon>Filobasidiaceae</taxon>
        <taxon>Filobasidium</taxon>
    </lineage>
</organism>
<comment type="similarity">
    <text evidence="2 8">Belongs to the major facilitator superfamily. Sugar transporter (TC 2.A.1.1) family.</text>
</comment>
<gene>
    <name evidence="11" type="ORF">FFLO_06284</name>
</gene>
<keyword evidence="6 9" id="KW-0472">Membrane</keyword>
<feature type="transmembrane region" description="Helical" evidence="9">
    <location>
        <begin position="7"/>
        <end position="33"/>
    </location>
</feature>
<dbReference type="InterPro" id="IPR050360">
    <property type="entry name" value="MFS_Sugar_Transporters"/>
</dbReference>
<dbReference type="InterPro" id="IPR003663">
    <property type="entry name" value="Sugar/inositol_transpt"/>
</dbReference>
<feature type="transmembrane region" description="Helical" evidence="9">
    <location>
        <begin position="83"/>
        <end position="103"/>
    </location>
</feature>
<dbReference type="EMBL" id="JABELV010000195">
    <property type="protein sequence ID" value="KAG7528252.1"/>
    <property type="molecule type" value="Genomic_DNA"/>
</dbReference>
<feature type="transmembrane region" description="Helical" evidence="9">
    <location>
        <begin position="175"/>
        <end position="196"/>
    </location>
</feature>
<sequence>MVLSPKTYTFLCGCFAALGSILFGYDLGVIAGVLPAPDFLRVMDLEDDPNGNWIGFISSSLLLGAFCGCIPASLAADMLSRRTAIFIGALWFILGGVLQTAAMNRGMMLAGRFIGGFAIGQLSFLAPLYQTEIAHPSNRGRLATLQQFFLGIGALIASFIVYALEVTQPGTVMQWRLPLGLQLFPCIPLASMIFLFPESPRWLMSVGREEDAIASLARLHAHGDIHDPFVVNEAAEIKAGVMYDKQAEQGWKKVLGDKSNLRRVFIGVMLQFSVQMTGVSCIQYYSPQIFAAIGFAKEKTFLFQSINSIIALIAQAICVFFCDRIGFRPLLIYCNLVSSATFAVGTALQAEFPADPNNPDATNTSASYAFVMMTWIFNFAFSLGIGPISWAVPPAIFTTGIRSKGTALSSMSAWIANFMIGQVSPKAFESIGWRYYVVFCILSFTNAIAMWALIPEVVGRDLESIDELLREEPWFIPRSAALRKKVKGTDVEDKIRNGEHPAPAAKLDGLEYDEKKEGTTTMVEHI</sequence>
<evidence type="ECO:0000256" key="4">
    <source>
        <dbReference type="ARBA" id="ARBA00022692"/>
    </source>
</evidence>
<feature type="transmembrane region" description="Helical" evidence="9">
    <location>
        <begin position="368"/>
        <end position="393"/>
    </location>
</feature>
<dbReference type="InterPro" id="IPR020846">
    <property type="entry name" value="MFS_dom"/>
</dbReference>
<comment type="catalytic activity">
    <reaction evidence="7">
        <text>myo-inositol(out) + H(+)(out) = myo-inositol(in) + H(+)(in)</text>
        <dbReference type="Rhea" id="RHEA:60364"/>
        <dbReference type="ChEBI" id="CHEBI:15378"/>
        <dbReference type="ChEBI" id="CHEBI:17268"/>
    </reaction>
</comment>
<dbReference type="OrthoDB" id="4142200at2759"/>
<evidence type="ECO:0000256" key="8">
    <source>
        <dbReference type="RuleBase" id="RU003346"/>
    </source>
</evidence>
<dbReference type="Gene3D" id="1.20.1250.20">
    <property type="entry name" value="MFS general substrate transporter like domains"/>
    <property type="match status" value="1"/>
</dbReference>
<keyword evidence="12" id="KW-1185">Reference proteome</keyword>
<dbReference type="NCBIfam" id="TIGR00879">
    <property type="entry name" value="SP"/>
    <property type="match status" value="1"/>
</dbReference>
<feature type="transmembrane region" description="Helical" evidence="9">
    <location>
        <begin position="53"/>
        <end position="76"/>
    </location>
</feature>
<dbReference type="PANTHER" id="PTHR48022:SF37">
    <property type="entry name" value="MAJOR FACILITATOR SUPERFAMILY (MFS) PROFILE DOMAIN-CONTAINING PROTEIN-RELATED"/>
    <property type="match status" value="1"/>
</dbReference>
<evidence type="ECO:0000313" key="11">
    <source>
        <dbReference type="EMBL" id="KAG7528252.1"/>
    </source>
</evidence>
<comment type="caution">
    <text evidence="11">The sequence shown here is derived from an EMBL/GenBank/DDBJ whole genome shotgun (WGS) entry which is preliminary data.</text>
</comment>
<dbReference type="FunFam" id="1.20.1250.20:FF:000090">
    <property type="entry name" value="MFS sugar transporter, putative"/>
    <property type="match status" value="1"/>
</dbReference>
<feature type="transmembrane region" description="Helical" evidence="9">
    <location>
        <begin position="330"/>
        <end position="348"/>
    </location>
</feature>
<evidence type="ECO:0000256" key="7">
    <source>
        <dbReference type="ARBA" id="ARBA00049119"/>
    </source>
</evidence>
<feature type="transmembrane region" description="Helical" evidence="9">
    <location>
        <begin position="435"/>
        <end position="454"/>
    </location>
</feature>
<feature type="transmembrane region" description="Helical" evidence="9">
    <location>
        <begin position="109"/>
        <end position="130"/>
    </location>
</feature>
<dbReference type="PROSITE" id="PS50850">
    <property type="entry name" value="MFS"/>
    <property type="match status" value="1"/>
</dbReference>
<evidence type="ECO:0000256" key="6">
    <source>
        <dbReference type="ARBA" id="ARBA00023136"/>
    </source>
</evidence>
<dbReference type="PANTHER" id="PTHR48022">
    <property type="entry name" value="PLASTIDIC GLUCOSE TRANSPORTER 4"/>
    <property type="match status" value="1"/>
</dbReference>
<dbReference type="PROSITE" id="PS00217">
    <property type="entry name" value="SUGAR_TRANSPORT_2"/>
    <property type="match status" value="1"/>
</dbReference>
<feature type="transmembrane region" description="Helical" evidence="9">
    <location>
        <begin position="142"/>
        <end position="163"/>
    </location>
</feature>
<feature type="transmembrane region" description="Helical" evidence="9">
    <location>
        <begin position="264"/>
        <end position="285"/>
    </location>
</feature>
<keyword evidence="5 9" id="KW-1133">Transmembrane helix</keyword>
<evidence type="ECO:0000313" key="12">
    <source>
        <dbReference type="Proteomes" id="UP000812966"/>
    </source>
</evidence>
<accession>A0A8K0NN01</accession>
<dbReference type="Pfam" id="PF00083">
    <property type="entry name" value="Sugar_tr"/>
    <property type="match status" value="1"/>
</dbReference>
<dbReference type="AlphaFoldDB" id="A0A8K0NN01"/>
<dbReference type="InterPro" id="IPR036259">
    <property type="entry name" value="MFS_trans_sf"/>
</dbReference>
<comment type="subcellular location">
    <subcellularLocation>
        <location evidence="1">Membrane</location>
        <topology evidence="1">Multi-pass membrane protein</topology>
    </subcellularLocation>
</comment>
<keyword evidence="4 9" id="KW-0812">Transmembrane</keyword>
<dbReference type="GO" id="GO:0016020">
    <property type="term" value="C:membrane"/>
    <property type="evidence" value="ECO:0007669"/>
    <property type="project" value="UniProtKB-SubCell"/>
</dbReference>